<protein>
    <submittedName>
        <fullName evidence="3">Carbohydrate-binding domain-containing protein</fullName>
    </submittedName>
</protein>
<dbReference type="Pfam" id="PF14262">
    <property type="entry name" value="Cthe_2159"/>
    <property type="match status" value="1"/>
</dbReference>
<feature type="compositionally biased region" description="Low complexity" evidence="1">
    <location>
        <begin position="32"/>
        <end position="52"/>
    </location>
</feature>
<dbReference type="RefSeq" id="WP_308448629.1">
    <property type="nucleotide sequence ID" value="NZ_JAJEQC010000002.1"/>
</dbReference>
<accession>A0AAE3DHQ3</accession>
<feature type="signal peptide" evidence="2">
    <location>
        <begin position="1"/>
        <end position="25"/>
    </location>
</feature>
<dbReference type="EMBL" id="JAJEQC010000002">
    <property type="protein sequence ID" value="MCC2136054.1"/>
    <property type="molecule type" value="Genomic_DNA"/>
</dbReference>
<dbReference type="AlphaFoldDB" id="A0AAE3DHQ3"/>
<evidence type="ECO:0000313" key="4">
    <source>
        <dbReference type="Proteomes" id="UP001199424"/>
    </source>
</evidence>
<gene>
    <name evidence="3" type="ORF">LKD31_03375</name>
</gene>
<evidence type="ECO:0000256" key="2">
    <source>
        <dbReference type="SAM" id="SignalP"/>
    </source>
</evidence>
<organism evidence="3 4">
    <name type="scientific">Hominenteromicrobium mulieris</name>
    <dbReference type="NCBI Taxonomy" id="2885357"/>
    <lineage>
        <taxon>Bacteria</taxon>
        <taxon>Bacillati</taxon>
        <taxon>Bacillota</taxon>
        <taxon>Clostridia</taxon>
        <taxon>Eubacteriales</taxon>
        <taxon>Oscillospiraceae</taxon>
        <taxon>Hominenteromicrobium</taxon>
    </lineage>
</organism>
<evidence type="ECO:0000256" key="1">
    <source>
        <dbReference type="SAM" id="MobiDB-lite"/>
    </source>
</evidence>
<keyword evidence="2" id="KW-0732">Signal</keyword>
<feature type="region of interest" description="Disordered" evidence="1">
    <location>
        <begin position="314"/>
        <end position="334"/>
    </location>
</feature>
<proteinExistence type="predicted"/>
<sequence>MKPNRLSTKKHTLRFAVILSALVLAGCASTQSTTSSTSASSASSTASTVSTSEESGADETDSTGGAMNGTIGSVIEANLSFKNKDFYIDYSTEDTVKIDLSAPKEADGVKVSGSTVTITEAGTYVLSGTLTDGQIIIDAGDEDDVRLVLENASITCTTTAPIYAKNADKVIISLPENTESTVTDTVTGTDGNDELTAAIFAKCDLSVNGTGTLNANANANDGITSEDKLKITGGVLNITSADDGLVGKDAVLIKDGTVHITASGNGIKSTKSEVDKGYVYIGGGTVNITAEQDGIQAETSVLISAGEVNVTAGGSANGEQKTGNAMFGGAQSTTTDETLSTKGIKAEAALDITGGTVTVDSADDSLHSNDSMTVSGGGITVKSGDDGLHADNTLTIEDGTIVVEESCEGLEAIDLTINGGTIDVTASDDGLNAAGSSVDGGFGTAGADTLTVNGGTLTVNASGDGLDSNGALTINGGTVYVSGPTGDGNGTFDCDGVFTINGGVVLGTGSSGMLKTPTTDSKQNTISVSCTGSAGDTVEVKGADGNTLVSAVAPKNFTNVTFSTPDITEGETYTVYVNGTEAASETCSGVVSGATGMGSFGGGPGNMGGRAPNGGMGGQMPNGNGGTPPQMPGNTSDT</sequence>
<keyword evidence="4" id="KW-1185">Reference proteome</keyword>
<feature type="region of interest" description="Disordered" evidence="1">
    <location>
        <begin position="32"/>
        <end position="67"/>
    </location>
</feature>
<dbReference type="PROSITE" id="PS51257">
    <property type="entry name" value="PROKAR_LIPOPROTEIN"/>
    <property type="match status" value="1"/>
</dbReference>
<reference evidence="3" key="1">
    <citation type="submission" date="2021-10" db="EMBL/GenBank/DDBJ databases">
        <title>Anaerobic single-cell dispensing facilitates the cultivation of human gut bacteria.</title>
        <authorList>
            <person name="Afrizal A."/>
        </authorList>
    </citation>
    <scope>NUCLEOTIDE SEQUENCE</scope>
    <source>
        <strain evidence="3">CLA-AA-H250</strain>
    </source>
</reference>
<feature type="region of interest" description="Disordered" evidence="1">
    <location>
        <begin position="604"/>
        <end position="638"/>
    </location>
</feature>
<dbReference type="Proteomes" id="UP001199424">
    <property type="component" value="Unassembled WGS sequence"/>
</dbReference>
<feature type="chain" id="PRO_5041924054" evidence="2">
    <location>
        <begin position="26"/>
        <end position="638"/>
    </location>
</feature>
<evidence type="ECO:0000313" key="3">
    <source>
        <dbReference type="EMBL" id="MCC2136054.1"/>
    </source>
</evidence>
<feature type="compositionally biased region" description="Gly residues" evidence="1">
    <location>
        <begin position="604"/>
        <end position="626"/>
    </location>
</feature>
<dbReference type="InterPro" id="IPR025584">
    <property type="entry name" value="Cthe_2159"/>
</dbReference>
<feature type="compositionally biased region" description="Polar residues" evidence="1">
    <location>
        <begin position="314"/>
        <end position="323"/>
    </location>
</feature>
<name>A0AAE3DHQ3_9FIRM</name>
<comment type="caution">
    <text evidence="3">The sequence shown here is derived from an EMBL/GenBank/DDBJ whole genome shotgun (WGS) entry which is preliminary data.</text>
</comment>